<comment type="caution">
    <text evidence="9">The sequence shown here is derived from an EMBL/GenBank/DDBJ whole genome shotgun (WGS) entry which is preliminary data.</text>
</comment>
<dbReference type="InterPro" id="IPR002324">
    <property type="entry name" value="Cyt_c_ID"/>
</dbReference>
<feature type="chain" id="PRO_5001926759" evidence="7">
    <location>
        <begin position="22"/>
        <end position="357"/>
    </location>
</feature>
<dbReference type="AlphaFoldDB" id="A0A096HP24"/>
<dbReference type="PANTHER" id="PTHR35008:SF8">
    <property type="entry name" value="ALCOHOL DEHYDROGENASE CYTOCHROME C SUBUNIT"/>
    <property type="match status" value="1"/>
</dbReference>
<feature type="signal peptide" evidence="7">
    <location>
        <begin position="1"/>
        <end position="21"/>
    </location>
</feature>
<name>A0A096HP24_COMTE</name>
<dbReference type="GO" id="GO:0020037">
    <property type="term" value="F:heme binding"/>
    <property type="evidence" value="ECO:0007669"/>
    <property type="project" value="InterPro"/>
</dbReference>
<keyword evidence="5 6" id="KW-0408">Iron</keyword>
<feature type="binding site" description="covalent" evidence="6">
    <location>
        <position position="333"/>
    </location>
    <ligand>
        <name>heme c</name>
        <dbReference type="ChEBI" id="CHEBI:61717"/>
    </ligand>
</feature>
<dbReference type="PROSITE" id="PS51007">
    <property type="entry name" value="CYTC"/>
    <property type="match status" value="2"/>
</dbReference>
<keyword evidence="3 6" id="KW-0479">Metal-binding</keyword>
<dbReference type="GO" id="GO:0009055">
    <property type="term" value="F:electron transfer activity"/>
    <property type="evidence" value="ECO:0007669"/>
    <property type="project" value="InterPro"/>
</dbReference>
<dbReference type="Pfam" id="PF13442">
    <property type="entry name" value="Cytochrome_CBB3"/>
    <property type="match status" value="2"/>
</dbReference>
<dbReference type="EMBL" id="AWOR01000042">
    <property type="protein sequence ID" value="KGH30702.1"/>
    <property type="molecule type" value="Genomic_DNA"/>
</dbReference>
<dbReference type="InterPro" id="IPR009056">
    <property type="entry name" value="Cyt_c-like_dom"/>
</dbReference>
<dbReference type="PRINTS" id="PR00606">
    <property type="entry name" value="CYTCHROMECID"/>
</dbReference>
<comment type="PTM">
    <text evidence="6">Binds 1 heme c group covalently per subunit.</text>
</comment>
<evidence type="ECO:0000313" key="9">
    <source>
        <dbReference type="EMBL" id="KGH30702.1"/>
    </source>
</evidence>
<evidence type="ECO:0000256" key="6">
    <source>
        <dbReference type="PIRSR" id="PIRSR602324-1"/>
    </source>
</evidence>
<gene>
    <name evidence="9" type="ORF">P353_09490</name>
</gene>
<keyword evidence="2 6" id="KW-0349">Heme</keyword>
<dbReference type="RefSeq" id="WP_034368244.1">
    <property type="nucleotide sequence ID" value="NZ_AWOR01000042.1"/>
</dbReference>
<evidence type="ECO:0000313" key="10">
    <source>
        <dbReference type="Proteomes" id="UP000029553"/>
    </source>
</evidence>
<organism evidence="9 10">
    <name type="scientific">Comamonas testosteroni</name>
    <name type="common">Pseudomonas testosteroni</name>
    <dbReference type="NCBI Taxonomy" id="285"/>
    <lineage>
        <taxon>Bacteria</taxon>
        <taxon>Pseudomonadati</taxon>
        <taxon>Pseudomonadota</taxon>
        <taxon>Betaproteobacteria</taxon>
        <taxon>Burkholderiales</taxon>
        <taxon>Comamonadaceae</taxon>
        <taxon>Comamonas</taxon>
    </lineage>
</organism>
<evidence type="ECO:0000256" key="3">
    <source>
        <dbReference type="ARBA" id="ARBA00022723"/>
    </source>
</evidence>
<dbReference type="SUPFAM" id="SSF46626">
    <property type="entry name" value="Cytochrome c"/>
    <property type="match status" value="2"/>
</dbReference>
<sequence>MFSLRKPLALLALLLVMGVTAGPAAAQGKSGEDRYPGVGRNATGKEVLAWDIDVRPDFKGLPPGLGSVQKGMDVWEAKCASCHGVFGESNEVFSPLIGGTTAEDIRTGHVARLKDPAFPGRTTLMKVATVSTLWDYINRAMPWNAPKSLSTEEVYAVTAYLLNLGGVVPENFTLSEKNIAEVQQKLPNRNGMTTRHALWPGNEFGKSARPDVQAAACMSNCGPEPRLRSALPEHASNNHGNLAQQNRLVGAQRGIATDGGASKAAQPAAAGKSGSAAPTALLEKNACMACHGMAQKLVGPAFSDIAGKHGGQPDYLANKIRGGGSGVWGSTPMPPQPNLSDADARVIAQWLAAGAKP</sequence>
<dbReference type="PANTHER" id="PTHR35008">
    <property type="entry name" value="BLL4482 PROTEIN-RELATED"/>
    <property type="match status" value="1"/>
</dbReference>
<evidence type="ECO:0000256" key="4">
    <source>
        <dbReference type="ARBA" id="ARBA00022982"/>
    </source>
</evidence>
<reference evidence="9 10" key="1">
    <citation type="submission" date="2013-09" db="EMBL/GenBank/DDBJ databases">
        <title>High correlation between genotypes and phenotypes of environmental bacteria Comamonas testosteroni strains.</title>
        <authorList>
            <person name="Liu L."/>
            <person name="Zhu W."/>
            <person name="Xia X."/>
            <person name="Xu B."/>
            <person name="Luo M."/>
            <person name="Wang G."/>
        </authorList>
    </citation>
    <scope>NUCLEOTIDE SEQUENCE [LARGE SCALE GENOMIC DNA]</scope>
    <source>
        <strain evidence="9 10">JL40</strain>
    </source>
</reference>
<dbReference type="Proteomes" id="UP000029553">
    <property type="component" value="Unassembled WGS sequence"/>
</dbReference>
<dbReference type="GO" id="GO:0005506">
    <property type="term" value="F:iron ion binding"/>
    <property type="evidence" value="ECO:0007669"/>
    <property type="project" value="InterPro"/>
</dbReference>
<dbReference type="InterPro" id="IPR051459">
    <property type="entry name" value="Cytochrome_c-type_DH"/>
</dbReference>
<feature type="binding site" description="covalent" evidence="6">
    <location>
        <position position="291"/>
    </location>
    <ligand>
        <name>heme c</name>
        <dbReference type="ChEBI" id="CHEBI:61717"/>
    </ligand>
</feature>
<evidence type="ECO:0000256" key="5">
    <source>
        <dbReference type="ARBA" id="ARBA00023004"/>
    </source>
</evidence>
<evidence type="ECO:0000256" key="2">
    <source>
        <dbReference type="ARBA" id="ARBA00022617"/>
    </source>
</evidence>
<feature type="domain" description="Cytochrome c" evidence="8">
    <location>
        <begin position="66"/>
        <end position="165"/>
    </location>
</feature>
<evidence type="ECO:0000256" key="7">
    <source>
        <dbReference type="SAM" id="SignalP"/>
    </source>
</evidence>
<feature type="binding site" description="covalent" evidence="6">
    <location>
        <position position="287"/>
    </location>
    <ligand>
        <name>heme c</name>
        <dbReference type="ChEBI" id="CHEBI:61717"/>
    </ligand>
</feature>
<dbReference type="Gene3D" id="1.10.760.10">
    <property type="entry name" value="Cytochrome c-like domain"/>
    <property type="match status" value="2"/>
</dbReference>
<dbReference type="InterPro" id="IPR036909">
    <property type="entry name" value="Cyt_c-like_dom_sf"/>
</dbReference>
<feature type="domain" description="Cytochrome c" evidence="8">
    <location>
        <begin position="266"/>
        <end position="355"/>
    </location>
</feature>
<keyword evidence="1" id="KW-0813">Transport</keyword>
<accession>A0A096HP24</accession>
<keyword evidence="4" id="KW-0249">Electron transport</keyword>
<proteinExistence type="predicted"/>
<evidence type="ECO:0000256" key="1">
    <source>
        <dbReference type="ARBA" id="ARBA00022448"/>
    </source>
</evidence>
<evidence type="ECO:0000259" key="8">
    <source>
        <dbReference type="PROSITE" id="PS51007"/>
    </source>
</evidence>
<protein>
    <submittedName>
        <fullName evidence="9">Cytochrome C</fullName>
    </submittedName>
</protein>
<keyword evidence="7" id="KW-0732">Signal</keyword>